<keyword evidence="2" id="KW-1185">Reference proteome</keyword>
<gene>
    <name evidence="1" type="ORF">Aam_055_002</name>
</gene>
<comment type="caution">
    <text evidence="1">The sequence shown here is derived from an EMBL/GenBank/DDBJ whole genome shotgun (WGS) entry which is preliminary data.</text>
</comment>
<reference evidence="1 2" key="1">
    <citation type="submission" date="2012-11" db="EMBL/GenBank/DDBJ databases">
        <title>Whole genome sequence of Acidocella aminolytica 101 = DSM 11237.</title>
        <authorList>
            <person name="Azuma Y."/>
            <person name="Higashiura N."/>
            <person name="Hirakawa H."/>
            <person name="Matsushita K."/>
        </authorList>
    </citation>
    <scope>NUCLEOTIDE SEQUENCE [LARGE SCALE GENOMIC DNA]</scope>
    <source>
        <strain evidence="2">101 / DSM 11237</strain>
    </source>
</reference>
<proteinExistence type="predicted"/>
<dbReference type="RefSeq" id="WP_048879033.1">
    <property type="nucleotide sequence ID" value="NZ_BANC01000054.1"/>
</dbReference>
<accession>A0A0D6PG51</accession>
<dbReference type="EMBL" id="BANC01000054">
    <property type="protein sequence ID" value="GAN80622.1"/>
    <property type="molecule type" value="Genomic_DNA"/>
</dbReference>
<name>A0A0D6PG51_9PROT</name>
<sequence length="106" mass="11527">MYESVHSPISDKIACVNAKHREDVVCIELMPPLLRSPYAGGPLVERASCKVHGTVYHAESRSGAVCKLCRVLMADDVPDGPWLAFRAGKLVMSGWSIHALAQRGVL</sequence>
<dbReference type="AlphaFoldDB" id="A0A0D6PG51"/>
<evidence type="ECO:0000313" key="2">
    <source>
        <dbReference type="Proteomes" id="UP000032668"/>
    </source>
</evidence>
<evidence type="ECO:0000313" key="1">
    <source>
        <dbReference type="EMBL" id="GAN80622.1"/>
    </source>
</evidence>
<organism evidence="1 2">
    <name type="scientific">Acidocella aminolytica 101 = DSM 11237</name>
    <dbReference type="NCBI Taxonomy" id="1120923"/>
    <lineage>
        <taxon>Bacteria</taxon>
        <taxon>Pseudomonadati</taxon>
        <taxon>Pseudomonadota</taxon>
        <taxon>Alphaproteobacteria</taxon>
        <taxon>Acetobacterales</taxon>
        <taxon>Acidocellaceae</taxon>
        <taxon>Acidocella</taxon>
    </lineage>
</organism>
<protein>
    <submittedName>
        <fullName evidence="1">Uncharacterized protein</fullName>
    </submittedName>
</protein>
<dbReference type="Proteomes" id="UP000032668">
    <property type="component" value="Unassembled WGS sequence"/>
</dbReference>